<dbReference type="RefSeq" id="WP_344432271.1">
    <property type="nucleotide sequence ID" value="NZ_BAAANN010000092.1"/>
</dbReference>
<dbReference type="EMBL" id="BAAANN010000092">
    <property type="protein sequence ID" value="GAA1995022.1"/>
    <property type="molecule type" value="Genomic_DNA"/>
</dbReference>
<keyword evidence="2" id="KW-1185">Reference proteome</keyword>
<protein>
    <submittedName>
        <fullName evidence="1">Uncharacterized protein</fullName>
    </submittedName>
</protein>
<dbReference type="Proteomes" id="UP001501116">
    <property type="component" value="Unassembled WGS sequence"/>
</dbReference>
<name>A0ABN2SZF4_9PSEU</name>
<evidence type="ECO:0000313" key="2">
    <source>
        <dbReference type="Proteomes" id="UP001501116"/>
    </source>
</evidence>
<reference evidence="1 2" key="1">
    <citation type="journal article" date="2019" name="Int. J. Syst. Evol. Microbiol.">
        <title>The Global Catalogue of Microorganisms (GCM) 10K type strain sequencing project: providing services to taxonomists for standard genome sequencing and annotation.</title>
        <authorList>
            <consortium name="The Broad Institute Genomics Platform"/>
            <consortium name="The Broad Institute Genome Sequencing Center for Infectious Disease"/>
            <person name="Wu L."/>
            <person name="Ma J."/>
        </authorList>
    </citation>
    <scope>NUCLEOTIDE SEQUENCE [LARGE SCALE GENOMIC DNA]</scope>
    <source>
        <strain evidence="1 2">JCM 14545</strain>
    </source>
</reference>
<proteinExistence type="predicted"/>
<sequence>MDSAADAPFRTAHDPRALVTEWVHGWARSRGTAAPTPEPDGFRIDVGRHGHRVRYVLTGTGTAGDRARSVASPGTWLKVCGPRADTVAALGSRGGRARPST</sequence>
<gene>
    <name evidence="1" type="ORF">GCM10009754_87860</name>
</gene>
<organism evidence="1 2">
    <name type="scientific">Amycolatopsis minnesotensis</name>
    <dbReference type="NCBI Taxonomy" id="337894"/>
    <lineage>
        <taxon>Bacteria</taxon>
        <taxon>Bacillati</taxon>
        <taxon>Actinomycetota</taxon>
        <taxon>Actinomycetes</taxon>
        <taxon>Pseudonocardiales</taxon>
        <taxon>Pseudonocardiaceae</taxon>
        <taxon>Amycolatopsis</taxon>
    </lineage>
</organism>
<accession>A0ABN2SZF4</accession>
<evidence type="ECO:0000313" key="1">
    <source>
        <dbReference type="EMBL" id="GAA1995022.1"/>
    </source>
</evidence>
<comment type="caution">
    <text evidence="1">The sequence shown here is derived from an EMBL/GenBank/DDBJ whole genome shotgun (WGS) entry which is preliminary data.</text>
</comment>